<dbReference type="SFLD" id="SFLDF00294">
    <property type="entry name" value="7_8-didemethyl-8-hydroxy-5-dea"/>
    <property type="match status" value="1"/>
</dbReference>
<evidence type="ECO:0000256" key="9">
    <source>
        <dbReference type="ARBA" id="ARBA00022485"/>
    </source>
</evidence>
<evidence type="ECO:0000256" key="10">
    <source>
        <dbReference type="ARBA" id="ARBA00022679"/>
    </source>
</evidence>
<dbReference type="HAMAP" id="MF_01611">
    <property type="entry name" value="FO_synth_sub1"/>
    <property type="match status" value="1"/>
</dbReference>
<dbReference type="Proteomes" id="UP001058860">
    <property type="component" value="Chromosome"/>
</dbReference>
<feature type="region of interest" description="Disordered" evidence="18">
    <location>
        <begin position="718"/>
        <end position="764"/>
    </location>
</feature>
<proteinExistence type="inferred from homology"/>
<keyword evidence="12" id="KW-0479">Metal-binding</keyword>
<feature type="domain" description="Radical SAM core" evidence="19">
    <location>
        <begin position="417"/>
        <end position="651"/>
    </location>
</feature>
<evidence type="ECO:0000256" key="11">
    <source>
        <dbReference type="ARBA" id="ARBA00022691"/>
    </source>
</evidence>
<dbReference type="InterPro" id="IPR045567">
    <property type="entry name" value="CofH/MnqC-like_C"/>
</dbReference>
<protein>
    <recommendedName>
        <fullName evidence="8">FO synthase</fullName>
        <ecNumber evidence="7">2.5.1.147</ecNumber>
        <ecNumber evidence="6">4.3.1.32</ecNumber>
    </recommendedName>
</protein>
<dbReference type="CDD" id="cd01335">
    <property type="entry name" value="Radical_SAM"/>
    <property type="match status" value="2"/>
</dbReference>
<dbReference type="SFLD" id="SFLDG01388">
    <property type="entry name" value="7_8-didemethyl-8-hydroxy-5-dea"/>
    <property type="match status" value="1"/>
</dbReference>
<dbReference type="EMBL" id="CP088295">
    <property type="protein sequence ID" value="UUY01904.1"/>
    <property type="molecule type" value="Genomic_DNA"/>
</dbReference>
<feature type="domain" description="Radical SAM core" evidence="19">
    <location>
        <begin position="5"/>
        <end position="233"/>
    </location>
</feature>
<evidence type="ECO:0000256" key="17">
    <source>
        <dbReference type="ARBA" id="ARBA00048974"/>
    </source>
</evidence>
<dbReference type="NCBIfam" id="NF004884">
    <property type="entry name" value="PRK06245.1"/>
    <property type="match status" value="1"/>
</dbReference>
<evidence type="ECO:0000313" key="21">
    <source>
        <dbReference type="Proteomes" id="UP001058860"/>
    </source>
</evidence>
<dbReference type="SMART" id="SM00729">
    <property type="entry name" value="Elp3"/>
    <property type="match status" value="2"/>
</dbReference>
<evidence type="ECO:0000256" key="2">
    <source>
        <dbReference type="ARBA" id="ARBA00003692"/>
    </source>
</evidence>
<sequence length="778" mass="86070">MRRRVTFSRNFTVSLSRTCVSHCKYCAFQTHQPHLHPPDEVERLLDEAVKRRAKELLVLTGDRPADHPGVRARLDALGFDDFVAYVAWVCERALERGMLPHTNLGALSRDELERLRRVTASQGLMVESLRDDLVAHQGSPTKDPALRLETIRAAGELKIPFTSGILVGIGETHDDRVAALRALGDVHAEYGHLQEVILQNYVPHRRYHGEEPADIATQAADAYWRTGLGEPPQHATPPWASQVTLEELEDLIAFTAEHLPGVGIQIPPNLSEHWPRLVAAGATDLGGLSANGDHISPEHPFPSPPQVRKRMAADNVAVAERLCVYPQYLTPEWVDPAVLDVVTAKYWSFIPRGSSGRREQRTIRRDLVPAAIAKGRNGDALSEDELTALLAEDRPEAIEDLRQAADELRAEVAGDTVTFVVNRNINVSNVCTVGCAFCGFGQSRRSPDAYEHSRADFVRRVEDAVDYGATELCIQSGIHPDWGLDDYLGWLLLAKETAPQLHLHAYSPMEIAHMVDVSGQSPAQVFAQLREAGLGSTPGTAAEVLHDGVRERISPNKLPVARWVEIIEASHAAGLRSTSTVMFGHVEEPWELAEHLRVVRELQERTGGITEFVPLSFIPFQTLLGRTHGIEEISREENLKHTAVFRLALGRTIPNVQASWVKMGLETATEALRWGVNDLGGTLMEESISRLAGSQHGVRLDPPATHRRRARRWPAGCGAHHAVRGARPPSAGRRRLRARRRRPGSPWVYASPGATFSSDRTGGSWSETLWLSPVRPRS</sequence>
<feature type="compositionally biased region" description="Basic residues" evidence="18">
    <location>
        <begin position="732"/>
        <end position="743"/>
    </location>
</feature>
<comment type="catalytic activity">
    <reaction evidence="16">
        <text>5-amino-6-(D-ribitylamino)uracil + L-tyrosine + S-adenosyl-L-methionine = 5-amino-5-(4-hydroxybenzyl)-6-(D-ribitylimino)-5,6-dihydrouracil + 2-iminoacetate + 5'-deoxyadenosine + L-methionine + H(+)</text>
        <dbReference type="Rhea" id="RHEA:55200"/>
        <dbReference type="ChEBI" id="CHEBI:15378"/>
        <dbReference type="ChEBI" id="CHEBI:15934"/>
        <dbReference type="ChEBI" id="CHEBI:17319"/>
        <dbReference type="ChEBI" id="CHEBI:57844"/>
        <dbReference type="ChEBI" id="CHEBI:58315"/>
        <dbReference type="ChEBI" id="CHEBI:59789"/>
        <dbReference type="ChEBI" id="CHEBI:77846"/>
        <dbReference type="ChEBI" id="CHEBI:85936"/>
        <dbReference type="EC" id="2.5.1.147"/>
    </reaction>
</comment>
<accession>A0ABY5PB51</accession>
<keyword evidence="13" id="KW-0408">Iron</keyword>
<dbReference type="Pfam" id="PF19288">
    <property type="entry name" value="CofH_C"/>
    <property type="match status" value="1"/>
</dbReference>
<comment type="function">
    <text evidence="2">Catalyzes the radical-mediated synthesis of 7,8-didemethyl-8-hydroxy-5-deazariboflavin (FO) from 5-amino-6-(D-ribitylamino)uracil and L-tyrosine.</text>
</comment>
<dbReference type="NCBIfam" id="TIGR00423">
    <property type="entry name" value="CofH family radical SAM protein"/>
    <property type="match status" value="1"/>
</dbReference>
<evidence type="ECO:0000256" key="12">
    <source>
        <dbReference type="ARBA" id="ARBA00022723"/>
    </source>
</evidence>
<dbReference type="InterPro" id="IPR034405">
    <property type="entry name" value="F420"/>
</dbReference>
<keyword evidence="10 20" id="KW-0808">Transferase</keyword>
<dbReference type="Pfam" id="PF04055">
    <property type="entry name" value="Radical_SAM"/>
    <property type="match status" value="2"/>
</dbReference>
<feature type="compositionally biased region" description="Polar residues" evidence="18">
    <location>
        <begin position="754"/>
        <end position="764"/>
    </location>
</feature>
<comment type="similarity">
    <text evidence="4">In the C-terminal section; belongs to the radical SAM superfamily. CofH family.</text>
</comment>
<evidence type="ECO:0000256" key="1">
    <source>
        <dbReference type="ARBA" id="ARBA00001966"/>
    </source>
</evidence>
<dbReference type="PROSITE" id="PS51918">
    <property type="entry name" value="RADICAL_SAM"/>
    <property type="match status" value="2"/>
</dbReference>
<dbReference type="EC" id="4.3.1.32" evidence="6"/>
<dbReference type="InterPro" id="IPR020050">
    <property type="entry name" value="FO_synthase_su2"/>
</dbReference>
<dbReference type="InterPro" id="IPR007197">
    <property type="entry name" value="rSAM"/>
</dbReference>
<keyword evidence="21" id="KW-1185">Reference proteome</keyword>
<dbReference type="EC" id="2.5.1.147" evidence="7"/>
<dbReference type="SFLD" id="SFLDG01389">
    <property type="entry name" value="menaquinone_synthsis_involved"/>
    <property type="match status" value="1"/>
</dbReference>
<dbReference type="InterPro" id="IPR006638">
    <property type="entry name" value="Elp3/MiaA/NifB-like_rSAM"/>
</dbReference>
<dbReference type="RefSeq" id="WP_353862444.1">
    <property type="nucleotide sequence ID" value="NZ_CP088295.1"/>
</dbReference>
<organism evidence="20 21">
    <name type="scientific">Svornostia abyssi</name>
    <dbReference type="NCBI Taxonomy" id="2898438"/>
    <lineage>
        <taxon>Bacteria</taxon>
        <taxon>Bacillati</taxon>
        <taxon>Actinomycetota</taxon>
        <taxon>Thermoleophilia</taxon>
        <taxon>Solirubrobacterales</taxon>
        <taxon>Baekduiaceae</taxon>
        <taxon>Svornostia</taxon>
    </lineage>
</organism>
<evidence type="ECO:0000256" key="13">
    <source>
        <dbReference type="ARBA" id="ARBA00023004"/>
    </source>
</evidence>
<evidence type="ECO:0000256" key="6">
    <source>
        <dbReference type="ARBA" id="ARBA00012126"/>
    </source>
</evidence>
<dbReference type="InterPro" id="IPR019939">
    <property type="entry name" value="CofG_family"/>
</dbReference>
<dbReference type="SFLD" id="SFLDS00029">
    <property type="entry name" value="Radical_SAM"/>
    <property type="match status" value="2"/>
</dbReference>
<evidence type="ECO:0000313" key="20">
    <source>
        <dbReference type="EMBL" id="UUY01904.1"/>
    </source>
</evidence>
<evidence type="ECO:0000256" key="8">
    <source>
        <dbReference type="ARBA" id="ARBA00022220"/>
    </source>
</evidence>
<keyword evidence="14" id="KW-0411">Iron-sulfur</keyword>
<evidence type="ECO:0000256" key="7">
    <source>
        <dbReference type="ARBA" id="ARBA00012289"/>
    </source>
</evidence>
<gene>
    <name evidence="20" type="primary">cofH</name>
    <name evidence="20" type="ORF">LRS13_14345</name>
</gene>
<evidence type="ECO:0000259" key="19">
    <source>
        <dbReference type="PROSITE" id="PS51918"/>
    </source>
</evidence>
<comment type="catalytic activity">
    <reaction evidence="17">
        <text>5-amino-5-(4-hydroxybenzyl)-6-(D-ribitylimino)-5,6-dihydrouracil + S-adenosyl-L-methionine = 7,8-didemethyl-8-hydroxy-5-deazariboflavin + 5'-deoxyadenosine + L-methionine + NH4(+) + H(+)</text>
        <dbReference type="Rhea" id="RHEA:55204"/>
        <dbReference type="ChEBI" id="CHEBI:15378"/>
        <dbReference type="ChEBI" id="CHEBI:17319"/>
        <dbReference type="ChEBI" id="CHEBI:28938"/>
        <dbReference type="ChEBI" id="CHEBI:57844"/>
        <dbReference type="ChEBI" id="CHEBI:59789"/>
        <dbReference type="ChEBI" id="CHEBI:59904"/>
        <dbReference type="ChEBI" id="CHEBI:85936"/>
        <dbReference type="EC" id="4.3.1.32"/>
    </reaction>
</comment>
<dbReference type="SUPFAM" id="SSF102114">
    <property type="entry name" value="Radical SAM enzymes"/>
    <property type="match status" value="2"/>
</dbReference>
<keyword evidence="11" id="KW-0949">S-adenosyl-L-methionine</keyword>
<dbReference type="PANTHER" id="PTHR43076">
    <property type="entry name" value="FO SYNTHASE (COFH)"/>
    <property type="match status" value="1"/>
</dbReference>
<comment type="cofactor">
    <cofactor evidence="1">
        <name>[4Fe-4S] cluster</name>
        <dbReference type="ChEBI" id="CHEBI:49883"/>
    </cofactor>
</comment>
<comment type="similarity">
    <text evidence="5">In the N-terminal section; belongs to the radical SAM superfamily. CofG family.</text>
</comment>
<dbReference type="Gene3D" id="3.20.20.70">
    <property type="entry name" value="Aldolase class I"/>
    <property type="match status" value="2"/>
</dbReference>
<evidence type="ECO:0000256" key="4">
    <source>
        <dbReference type="ARBA" id="ARBA00010051"/>
    </source>
</evidence>
<evidence type="ECO:0000256" key="16">
    <source>
        <dbReference type="ARBA" id="ARBA00048468"/>
    </source>
</evidence>
<reference evidence="21" key="1">
    <citation type="submission" date="2021-11" db="EMBL/GenBank/DDBJ databases">
        <title>Cultivation dependent microbiological survey of springs from the worlds oldest radium mine currently devoted to the extraction of radon-saturated water.</title>
        <authorList>
            <person name="Kapinusova G."/>
            <person name="Smrhova T."/>
            <person name="Strejcek M."/>
            <person name="Suman J."/>
            <person name="Jani K."/>
            <person name="Pajer P."/>
            <person name="Uhlik O."/>
        </authorList>
    </citation>
    <scope>NUCLEOTIDE SEQUENCE [LARGE SCALE GENOMIC DNA]</scope>
    <source>
        <strain evidence="21">J379</strain>
    </source>
</reference>
<dbReference type="InterPro" id="IPR058240">
    <property type="entry name" value="rSAM_sf"/>
</dbReference>
<dbReference type="InterPro" id="IPR013785">
    <property type="entry name" value="Aldolase_TIM"/>
</dbReference>
<evidence type="ECO:0000256" key="3">
    <source>
        <dbReference type="ARBA" id="ARBA00004712"/>
    </source>
</evidence>
<keyword evidence="15" id="KW-0456">Lyase</keyword>
<dbReference type="PANTHER" id="PTHR43076:SF1">
    <property type="entry name" value="LIPOYL SYNTHASE 2"/>
    <property type="match status" value="1"/>
</dbReference>
<keyword evidence="9" id="KW-0004">4Fe-4S</keyword>
<evidence type="ECO:0000256" key="14">
    <source>
        <dbReference type="ARBA" id="ARBA00023014"/>
    </source>
</evidence>
<comment type="pathway">
    <text evidence="3">Cofactor biosynthesis; coenzyme F0 biosynthesis.</text>
</comment>
<dbReference type="NCBIfam" id="TIGR03551">
    <property type="entry name" value="F420_cofH"/>
    <property type="match status" value="1"/>
</dbReference>
<dbReference type="InterPro" id="IPR019940">
    <property type="entry name" value="CofH_family"/>
</dbReference>
<name>A0ABY5PB51_9ACTN</name>
<dbReference type="SFLD" id="SFLDG01064">
    <property type="entry name" value="F420__menaquinone_cofactor_bio"/>
    <property type="match status" value="2"/>
</dbReference>
<dbReference type="GO" id="GO:0141093">
    <property type="term" value="F:5-amino-6-(D-ribitylamino)uracil--L-tyrosine 4-hydroxyphenyl transferase activity"/>
    <property type="evidence" value="ECO:0007669"/>
    <property type="project" value="UniProtKB-EC"/>
</dbReference>
<evidence type="ECO:0000256" key="15">
    <source>
        <dbReference type="ARBA" id="ARBA00023239"/>
    </source>
</evidence>
<evidence type="ECO:0000256" key="5">
    <source>
        <dbReference type="ARBA" id="ARBA00010826"/>
    </source>
</evidence>
<evidence type="ECO:0000256" key="18">
    <source>
        <dbReference type="SAM" id="MobiDB-lite"/>
    </source>
</evidence>